<keyword evidence="7" id="KW-1185">Reference proteome</keyword>
<dbReference type="Proteomes" id="UP000593758">
    <property type="component" value="Chromosome"/>
</dbReference>
<feature type="domain" description="Glycosyl hydrolase family 36 N-terminal" evidence="5">
    <location>
        <begin position="51"/>
        <end position="244"/>
    </location>
</feature>
<keyword evidence="4" id="KW-0326">Glycosidase</keyword>
<evidence type="ECO:0000256" key="4">
    <source>
        <dbReference type="ARBA" id="ARBA00023295"/>
    </source>
</evidence>
<dbReference type="CDD" id="cd14791">
    <property type="entry name" value="GH36"/>
    <property type="match status" value="1"/>
</dbReference>
<dbReference type="InterPro" id="IPR002252">
    <property type="entry name" value="Glyco_hydro_36"/>
</dbReference>
<evidence type="ECO:0000256" key="3">
    <source>
        <dbReference type="ARBA" id="ARBA00022801"/>
    </source>
</evidence>
<evidence type="ECO:0000256" key="1">
    <source>
        <dbReference type="ARBA" id="ARBA00001255"/>
    </source>
</evidence>
<dbReference type="GO" id="GO:0016052">
    <property type="term" value="P:carbohydrate catabolic process"/>
    <property type="evidence" value="ECO:0007669"/>
    <property type="project" value="InterPro"/>
</dbReference>
<keyword evidence="3" id="KW-0378">Hydrolase</keyword>
<dbReference type="InterPro" id="IPR050985">
    <property type="entry name" value="Alpha-glycosidase_related"/>
</dbReference>
<reference evidence="6 7" key="1">
    <citation type="submission" date="2020-10" db="EMBL/GenBank/DDBJ databases">
        <title>Haloactinobacterium sp. RN3S43, a bacterium isolated from saline soil.</title>
        <authorList>
            <person name="Sun J.-Q."/>
        </authorList>
    </citation>
    <scope>NUCLEOTIDE SEQUENCE [LARGE SCALE GENOMIC DNA]</scope>
    <source>
        <strain evidence="6 7">RN3S43</strain>
    </source>
</reference>
<dbReference type="InterPro" id="IPR038417">
    <property type="entry name" value="Alpga-gal_N_sf"/>
</dbReference>
<dbReference type="Pfam" id="PF02065">
    <property type="entry name" value="Melibiase"/>
    <property type="match status" value="1"/>
</dbReference>
<proteinExistence type="predicted"/>
<dbReference type="AlphaFoldDB" id="A0A7M1SPW2"/>
<protein>
    <recommendedName>
        <fullName evidence="2">alpha-galactosidase</fullName>
        <ecNumber evidence="2">3.2.1.22</ecNumber>
    </recommendedName>
</protein>
<dbReference type="InterPro" id="IPR013785">
    <property type="entry name" value="Aldolase_TIM"/>
</dbReference>
<dbReference type="Gene3D" id="2.70.98.60">
    <property type="entry name" value="alpha-galactosidase from lactobacil brevis"/>
    <property type="match status" value="1"/>
</dbReference>
<dbReference type="GO" id="GO:0004557">
    <property type="term" value="F:alpha-galactosidase activity"/>
    <property type="evidence" value="ECO:0007669"/>
    <property type="project" value="UniProtKB-EC"/>
</dbReference>
<dbReference type="RefSeq" id="WP_193496085.1">
    <property type="nucleotide sequence ID" value="NZ_CP063169.1"/>
</dbReference>
<dbReference type="Gene3D" id="3.20.20.70">
    <property type="entry name" value="Aldolase class I"/>
    <property type="match status" value="1"/>
</dbReference>
<evidence type="ECO:0000313" key="6">
    <source>
        <dbReference type="EMBL" id="QOR69596.1"/>
    </source>
</evidence>
<organism evidence="6 7">
    <name type="scientific">Ruania alkalisoli</name>
    <dbReference type="NCBI Taxonomy" id="2779775"/>
    <lineage>
        <taxon>Bacteria</taxon>
        <taxon>Bacillati</taxon>
        <taxon>Actinomycetota</taxon>
        <taxon>Actinomycetes</taxon>
        <taxon>Micrococcales</taxon>
        <taxon>Ruaniaceae</taxon>
        <taxon>Ruania</taxon>
    </lineage>
</organism>
<dbReference type="SUPFAM" id="SSF51445">
    <property type="entry name" value="(Trans)glycosidases"/>
    <property type="match status" value="1"/>
</dbReference>
<accession>A0A7M1SPW2</accession>
<dbReference type="PANTHER" id="PTHR43053">
    <property type="entry name" value="GLYCOSIDASE FAMILY 31"/>
    <property type="match status" value="1"/>
</dbReference>
<dbReference type="Pfam" id="PF16875">
    <property type="entry name" value="Glyco_hydro_36N"/>
    <property type="match status" value="1"/>
</dbReference>
<dbReference type="EC" id="3.2.1.22" evidence="2"/>
<dbReference type="PRINTS" id="PR00743">
    <property type="entry name" value="GLHYDRLASE36"/>
</dbReference>
<dbReference type="PANTHER" id="PTHR43053:SF3">
    <property type="entry name" value="ALPHA-GALACTOSIDASE C-RELATED"/>
    <property type="match status" value="1"/>
</dbReference>
<gene>
    <name evidence="6" type="ORF">IM660_13020</name>
</gene>
<evidence type="ECO:0000256" key="2">
    <source>
        <dbReference type="ARBA" id="ARBA00012755"/>
    </source>
</evidence>
<name>A0A7M1SPW2_9MICO</name>
<sequence>MSSPDLRLPTASGALVFDVTEAGLMLARWGPDTGPSAHSPWSPPEHLPFLTAADATPSVLTAAGTRHVHRGELIVHRGDGHSGVRLVPDGAPKLTDDGTRTRLSAVWQGEDLQVTMHVEANTQHDAVAQWAEIDSTGADPVWLIRAFGGAWDLPVGPGARVGALVGAWSRELTPVTVDLPAGTFAIGSRQGVTGHTYAPVVTVQPREGAGAYAVALAWSGSWSMTVDAVPFTDQVRVGAGTDDETGVILLEPGATFTTPRTYAIWADDAADLPIAWHRFQRTELRRAGPAGAELPHHPVVYNSWYATELDVRADHQLALAERAAALGAEVFVIDDGWFRGRTSDSAGLGDWHVDRTKFPDGFTPLIDGVRSHGLRFGIWVEPECVNPDSDLYRTHPDWVYRAGDRVLVTSRNQYVLDLGRPEVEQFVATMLRRLLSTHAISYLKWDMNRPVSDGGRPGDPHGREWSIQHTRAYYRLLDLVRAEFPHVTFEACASGGGRTDLEVLRRSDVVWASDETGPRDRLAIQHGFLSAYAASWMSAWVTDEPDRLDTAGEPVSLPFRFLVAMCGVLGVGGDLLAWPEQDRKLAASLVVTYRQIREVVLTGEAHRHGDPADPQYAVEYRTSERRAVMVFTRGGHRAPVRLTGISAGAQLQTLGPDGALHDAATVTPEQATDGLWAAHRAAGDADLLVVQAPRSS</sequence>
<evidence type="ECO:0000313" key="7">
    <source>
        <dbReference type="Proteomes" id="UP000593758"/>
    </source>
</evidence>
<dbReference type="InterPro" id="IPR031704">
    <property type="entry name" value="Glyco_hydro_36_N"/>
</dbReference>
<evidence type="ECO:0000259" key="5">
    <source>
        <dbReference type="Pfam" id="PF16875"/>
    </source>
</evidence>
<comment type="catalytic activity">
    <reaction evidence="1">
        <text>Hydrolysis of terminal, non-reducing alpha-D-galactose residues in alpha-D-galactosides, including galactose oligosaccharides, galactomannans and galactolipids.</text>
        <dbReference type="EC" id="3.2.1.22"/>
    </reaction>
</comment>
<dbReference type="FunFam" id="3.20.20.70:FF:000118">
    <property type="entry name" value="Alpha-galactosidase"/>
    <property type="match status" value="1"/>
</dbReference>
<dbReference type="EMBL" id="CP063169">
    <property type="protein sequence ID" value="QOR69596.1"/>
    <property type="molecule type" value="Genomic_DNA"/>
</dbReference>
<dbReference type="KEGG" id="halt:IM660_13020"/>
<dbReference type="InterPro" id="IPR017853">
    <property type="entry name" value="GH"/>
</dbReference>